<dbReference type="OrthoDB" id="8665408at2"/>
<keyword evidence="2" id="KW-1185">Reference proteome</keyword>
<dbReference type="AlphaFoldDB" id="A0A261UP18"/>
<proteinExistence type="predicted"/>
<protein>
    <submittedName>
        <fullName evidence="1">Uncharacterized protein</fullName>
    </submittedName>
</protein>
<dbReference type="EMBL" id="NEVS01000004">
    <property type="protein sequence ID" value="OZI63381.1"/>
    <property type="molecule type" value="Genomic_DNA"/>
</dbReference>
<accession>A0A261UP18</accession>
<reference evidence="2" key="1">
    <citation type="submission" date="2017-05" db="EMBL/GenBank/DDBJ databases">
        <title>Complete and WGS of Bordetella genogroups.</title>
        <authorList>
            <person name="Spilker T."/>
            <person name="Lipuma J."/>
        </authorList>
    </citation>
    <scope>NUCLEOTIDE SEQUENCE [LARGE SCALE GENOMIC DNA]</scope>
    <source>
        <strain evidence="2">AU8856</strain>
    </source>
</reference>
<dbReference type="RefSeq" id="WP_094844646.1">
    <property type="nucleotide sequence ID" value="NZ_NEVS01000004.1"/>
</dbReference>
<gene>
    <name evidence="1" type="ORF">CAL28_15340</name>
</gene>
<comment type="caution">
    <text evidence="1">The sequence shown here is derived from an EMBL/GenBank/DDBJ whole genome shotgun (WGS) entry which is preliminary data.</text>
</comment>
<name>A0A261UP18_9BORD</name>
<sequence>MQSPSPQASHDGFPFFLDRAAAEQAVALVLPSIDAALGNAAVGESGILYIVIMNPALQPWEATFEEAILLEHAVGDRDGWDADYAAYARAKARTAWRLGGDTHTLGTVAPHRLRAGDAGVWGSAIVDGIVVATSGMNPWYDEAFSGAIAYALRAVAKGRALARPPSLRLDAGDAPRG</sequence>
<evidence type="ECO:0000313" key="2">
    <source>
        <dbReference type="Proteomes" id="UP000215767"/>
    </source>
</evidence>
<evidence type="ECO:0000313" key="1">
    <source>
        <dbReference type="EMBL" id="OZI63381.1"/>
    </source>
</evidence>
<dbReference type="Proteomes" id="UP000215767">
    <property type="component" value="Unassembled WGS sequence"/>
</dbReference>
<organism evidence="1 2">
    <name type="scientific">Bordetella genomosp. 11</name>
    <dbReference type="NCBI Taxonomy" id="1416808"/>
    <lineage>
        <taxon>Bacteria</taxon>
        <taxon>Pseudomonadati</taxon>
        <taxon>Pseudomonadota</taxon>
        <taxon>Betaproteobacteria</taxon>
        <taxon>Burkholderiales</taxon>
        <taxon>Alcaligenaceae</taxon>
        <taxon>Bordetella</taxon>
    </lineage>
</organism>